<dbReference type="KEGG" id="nbr:O3I_027615"/>
<evidence type="ECO:0000259" key="1">
    <source>
        <dbReference type="Pfam" id="PF01872"/>
    </source>
</evidence>
<dbReference type="STRING" id="1133849.O3I_027615"/>
<dbReference type="Pfam" id="PF01872">
    <property type="entry name" value="RibD_C"/>
    <property type="match status" value="1"/>
</dbReference>
<keyword evidence="3" id="KW-1185">Reference proteome</keyword>
<evidence type="ECO:0000313" key="2">
    <source>
        <dbReference type="EMBL" id="AFU03472.1"/>
    </source>
</evidence>
<organism evidence="2 3">
    <name type="scientific">Nocardia brasiliensis (strain ATCC 700358 / HUJEG-1)</name>
    <dbReference type="NCBI Taxonomy" id="1133849"/>
    <lineage>
        <taxon>Bacteria</taxon>
        <taxon>Bacillati</taxon>
        <taxon>Actinomycetota</taxon>
        <taxon>Actinomycetes</taxon>
        <taxon>Mycobacteriales</taxon>
        <taxon>Nocardiaceae</taxon>
        <taxon>Nocardia</taxon>
    </lineage>
</organism>
<dbReference type="eggNOG" id="COG0262">
    <property type="taxonomic scope" value="Bacteria"/>
</dbReference>
<dbReference type="Proteomes" id="UP000006304">
    <property type="component" value="Chromosome"/>
</dbReference>
<accession>K0F1B6</accession>
<proteinExistence type="predicted"/>
<dbReference type="PANTHER" id="PTHR38011:SF11">
    <property type="entry name" value="2,5-DIAMINO-6-RIBOSYLAMINO-4(3H)-PYRIMIDINONE 5'-PHOSPHATE REDUCTASE"/>
    <property type="match status" value="1"/>
</dbReference>
<sequence>MRTIMLQTMVTLDGYAAGPDGALDWIEADDSALDDYLAGLLRGVAAQVYGRASYELLAQYWPGAQQNPATPGDAMLAPLVNGLPKLVLSSDPQVALPWQPARRIGGNLAGEIDELKSEDGRPIIVFAGVRTAQEFLRQDAVDELRLLVFPVLLGEGRRLFDGVPAQRLHLVDAEPFPKSGVVLHTYRRQ</sequence>
<dbReference type="SUPFAM" id="SSF53597">
    <property type="entry name" value="Dihydrofolate reductase-like"/>
    <property type="match status" value="1"/>
</dbReference>
<dbReference type="InterPro" id="IPR002734">
    <property type="entry name" value="RibDG_C"/>
</dbReference>
<dbReference type="PANTHER" id="PTHR38011">
    <property type="entry name" value="DIHYDROFOLATE REDUCTASE FAMILY PROTEIN (AFU_ORTHOLOGUE AFUA_8G06820)"/>
    <property type="match status" value="1"/>
</dbReference>
<evidence type="ECO:0000313" key="3">
    <source>
        <dbReference type="Proteomes" id="UP000006304"/>
    </source>
</evidence>
<feature type="domain" description="Bacterial bifunctional deaminase-reductase C-terminal" evidence="1">
    <location>
        <begin position="2"/>
        <end position="176"/>
    </location>
</feature>
<dbReference type="AlphaFoldDB" id="K0F1B6"/>
<name>K0F1B6_NOCB7</name>
<dbReference type="HOGENOM" id="CLU_043966_1_0_11"/>
<dbReference type="GO" id="GO:0008703">
    <property type="term" value="F:5-amino-6-(5-phosphoribosylamino)uracil reductase activity"/>
    <property type="evidence" value="ECO:0007669"/>
    <property type="project" value="InterPro"/>
</dbReference>
<dbReference type="InterPro" id="IPR024072">
    <property type="entry name" value="DHFR-like_dom_sf"/>
</dbReference>
<dbReference type="Gene3D" id="3.40.430.10">
    <property type="entry name" value="Dihydrofolate Reductase, subunit A"/>
    <property type="match status" value="1"/>
</dbReference>
<dbReference type="GO" id="GO:0009231">
    <property type="term" value="P:riboflavin biosynthetic process"/>
    <property type="evidence" value="ECO:0007669"/>
    <property type="project" value="InterPro"/>
</dbReference>
<reference evidence="2 3" key="1">
    <citation type="journal article" date="2012" name="J. Bacteriol.">
        <title>Complete genome sequence of Nocardia brasiliensis HUJEG-1.</title>
        <authorList>
            <person name="Vera-Cabrera L."/>
            <person name="Ortiz-Lopez R."/>
            <person name="Elizondo-Gonzalez R."/>
            <person name="Perez-Maya A.A."/>
            <person name="Ocampo-Candiani J."/>
        </authorList>
    </citation>
    <scope>NUCLEOTIDE SEQUENCE [LARGE SCALE GENOMIC DNA]</scope>
    <source>
        <strain evidence="3">ATCC 700358</strain>
    </source>
</reference>
<protein>
    <submittedName>
        <fullName evidence="2">Deaminase-reductase domain-containing protein</fullName>
    </submittedName>
</protein>
<dbReference type="InterPro" id="IPR050765">
    <property type="entry name" value="Riboflavin_Biosynth_HTPR"/>
</dbReference>
<gene>
    <name evidence="2" type="ORF">O3I_027615</name>
</gene>
<dbReference type="EMBL" id="CP003876">
    <property type="protein sequence ID" value="AFU03472.1"/>
    <property type="molecule type" value="Genomic_DNA"/>
</dbReference>